<proteinExistence type="predicted"/>
<reference evidence="2" key="2">
    <citation type="journal article" date="2015" name="Data Brief">
        <title>Shoot transcriptome of the giant reed, Arundo donax.</title>
        <authorList>
            <person name="Barrero R.A."/>
            <person name="Guerrero F.D."/>
            <person name="Moolhuijzen P."/>
            <person name="Goolsby J.A."/>
            <person name="Tidwell J."/>
            <person name="Bellgard S.E."/>
            <person name="Bellgard M.I."/>
        </authorList>
    </citation>
    <scope>NUCLEOTIDE SEQUENCE</scope>
    <source>
        <tissue evidence="2">Shoot tissue taken approximately 20 cm above the soil surface</tissue>
    </source>
</reference>
<organism evidence="2">
    <name type="scientific">Arundo donax</name>
    <name type="common">Giant reed</name>
    <name type="synonym">Donax arundinaceus</name>
    <dbReference type="NCBI Taxonomy" id="35708"/>
    <lineage>
        <taxon>Eukaryota</taxon>
        <taxon>Viridiplantae</taxon>
        <taxon>Streptophyta</taxon>
        <taxon>Embryophyta</taxon>
        <taxon>Tracheophyta</taxon>
        <taxon>Spermatophyta</taxon>
        <taxon>Magnoliopsida</taxon>
        <taxon>Liliopsida</taxon>
        <taxon>Poales</taxon>
        <taxon>Poaceae</taxon>
        <taxon>PACMAD clade</taxon>
        <taxon>Arundinoideae</taxon>
        <taxon>Arundineae</taxon>
        <taxon>Arundo</taxon>
    </lineage>
</organism>
<evidence type="ECO:0000256" key="1">
    <source>
        <dbReference type="SAM" id="MobiDB-lite"/>
    </source>
</evidence>
<sequence length="25" mass="2590">MTAGTATAAAARRSHWSARPYSPAT</sequence>
<dbReference type="EMBL" id="GBRH01162657">
    <property type="protein sequence ID" value="JAE35239.1"/>
    <property type="molecule type" value="Transcribed_RNA"/>
</dbReference>
<reference evidence="2" key="1">
    <citation type="submission" date="2014-09" db="EMBL/GenBank/DDBJ databases">
        <authorList>
            <person name="Magalhaes I.L.F."/>
            <person name="Oliveira U."/>
            <person name="Santos F.R."/>
            <person name="Vidigal T.H.D.A."/>
            <person name="Brescovit A.D."/>
            <person name="Santos A.J."/>
        </authorList>
    </citation>
    <scope>NUCLEOTIDE SEQUENCE</scope>
    <source>
        <tissue evidence="2">Shoot tissue taken approximately 20 cm above the soil surface</tissue>
    </source>
</reference>
<feature type="region of interest" description="Disordered" evidence="1">
    <location>
        <begin position="1"/>
        <end position="25"/>
    </location>
</feature>
<name>A0A0A9HHF1_ARUDO</name>
<evidence type="ECO:0000313" key="2">
    <source>
        <dbReference type="EMBL" id="JAE35239.1"/>
    </source>
</evidence>
<dbReference type="AlphaFoldDB" id="A0A0A9HHF1"/>
<accession>A0A0A9HHF1</accession>
<protein>
    <submittedName>
        <fullName evidence="2">Uncharacterized protein</fullName>
    </submittedName>
</protein>
<feature type="compositionally biased region" description="Low complexity" evidence="1">
    <location>
        <begin position="1"/>
        <end position="11"/>
    </location>
</feature>